<dbReference type="Gene3D" id="3.30.40.10">
    <property type="entry name" value="Zinc/RING finger domain, C3HC4 (zinc finger)"/>
    <property type="match status" value="1"/>
</dbReference>
<dbReference type="InterPro" id="IPR013083">
    <property type="entry name" value="Znf_RING/FYVE/PHD"/>
</dbReference>
<evidence type="ECO:0000256" key="5">
    <source>
        <dbReference type="ARBA" id="ARBA00022786"/>
    </source>
</evidence>
<name>A0AAD8HW90_9APIA</name>
<feature type="transmembrane region" description="Helical" evidence="9">
    <location>
        <begin position="28"/>
        <end position="48"/>
    </location>
</feature>
<dbReference type="PANTHER" id="PTHR14155">
    <property type="entry name" value="RING FINGER DOMAIN-CONTAINING"/>
    <property type="match status" value="1"/>
</dbReference>
<dbReference type="PANTHER" id="PTHR14155:SF632">
    <property type="entry name" value="RING-H2 FINGER PROTEIN ATL17-RELATED"/>
    <property type="match status" value="1"/>
</dbReference>
<keyword evidence="4 8" id="KW-0863">Zinc-finger</keyword>
<keyword evidence="6" id="KW-0862">Zinc</keyword>
<evidence type="ECO:0000313" key="12">
    <source>
        <dbReference type="Proteomes" id="UP001237642"/>
    </source>
</evidence>
<keyword evidence="9" id="KW-0472">Membrane</keyword>
<proteinExistence type="inferred from homology"/>
<reference evidence="11" key="1">
    <citation type="submission" date="2023-02" db="EMBL/GenBank/DDBJ databases">
        <title>Genome of toxic invasive species Heracleum sosnowskyi carries increased number of genes despite the absence of recent whole-genome duplications.</title>
        <authorList>
            <person name="Schelkunov M."/>
            <person name="Shtratnikova V."/>
            <person name="Makarenko M."/>
            <person name="Klepikova A."/>
            <person name="Omelchenko D."/>
            <person name="Novikova G."/>
            <person name="Obukhova E."/>
            <person name="Bogdanov V."/>
            <person name="Penin A."/>
            <person name="Logacheva M."/>
        </authorList>
    </citation>
    <scope>NUCLEOTIDE SEQUENCE</scope>
    <source>
        <strain evidence="11">Hsosn_3</strain>
        <tissue evidence="11">Leaf</tissue>
    </source>
</reference>
<gene>
    <name evidence="11" type="ORF">POM88_030157</name>
</gene>
<reference evidence="11" key="2">
    <citation type="submission" date="2023-05" db="EMBL/GenBank/DDBJ databases">
        <authorList>
            <person name="Schelkunov M.I."/>
        </authorList>
    </citation>
    <scope>NUCLEOTIDE SEQUENCE</scope>
    <source>
        <strain evidence="11">Hsosn_3</strain>
        <tissue evidence="11">Leaf</tissue>
    </source>
</reference>
<dbReference type="AlphaFoldDB" id="A0AAD8HW90"/>
<keyword evidence="3" id="KW-0479">Metal-binding</keyword>
<keyword evidence="12" id="KW-1185">Reference proteome</keyword>
<dbReference type="PROSITE" id="PS50089">
    <property type="entry name" value="ZF_RING_2"/>
    <property type="match status" value="1"/>
</dbReference>
<dbReference type="SMART" id="SM00184">
    <property type="entry name" value="RING"/>
    <property type="match status" value="1"/>
</dbReference>
<protein>
    <recommendedName>
        <fullName evidence="2">RING-type E3 ubiquitin transferase</fullName>
        <ecNumber evidence="2">2.3.2.27</ecNumber>
    </recommendedName>
</protein>
<evidence type="ECO:0000256" key="4">
    <source>
        <dbReference type="ARBA" id="ARBA00022771"/>
    </source>
</evidence>
<dbReference type="GO" id="GO:0061630">
    <property type="term" value="F:ubiquitin protein ligase activity"/>
    <property type="evidence" value="ECO:0007669"/>
    <property type="project" value="UniProtKB-EC"/>
</dbReference>
<evidence type="ECO:0000313" key="11">
    <source>
        <dbReference type="EMBL" id="KAK1373964.1"/>
    </source>
</evidence>
<keyword evidence="11" id="KW-0808">Transferase</keyword>
<keyword evidence="9" id="KW-1133">Transmembrane helix</keyword>
<dbReference type="Proteomes" id="UP001237642">
    <property type="component" value="Unassembled WGS sequence"/>
</dbReference>
<dbReference type="EMBL" id="JAUIZM010000007">
    <property type="protein sequence ID" value="KAK1373964.1"/>
    <property type="molecule type" value="Genomic_DNA"/>
</dbReference>
<organism evidence="11 12">
    <name type="scientific">Heracleum sosnowskyi</name>
    <dbReference type="NCBI Taxonomy" id="360622"/>
    <lineage>
        <taxon>Eukaryota</taxon>
        <taxon>Viridiplantae</taxon>
        <taxon>Streptophyta</taxon>
        <taxon>Embryophyta</taxon>
        <taxon>Tracheophyta</taxon>
        <taxon>Spermatophyta</taxon>
        <taxon>Magnoliopsida</taxon>
        <taxon>eudicotyledons</taxon>
        <taxon>Gunneridae</taxon>
        <taxon>Pentapetalae</taxon>
        <taxon>asterids</taxon>
        <taxon>campanulids</taxon>
        <taxon>Apiales</taxon>
        <taxon>Apiaceae</taxon>
        <taxon>Apioideae</taxon>
        <taxon>apioid superclade</taxon>
        <taxon>Tordylieae</taxon>
        <taxon>Tordyliinae</taxon>
        <taxon>Heracleum</taxon>
    </lineage>
</organism>
<accession>A0AAD8HW90</accession>
<keyword evidence="9" id="KW-0812">Transmembrane</keyword>
<evidence type="ECO:0000256" key="9">
    <source>
        <dbReference type="SAM" id="Phobius"/>
    </source>
</evidence>
<dbReference type="SUPFAM" id="SSF57850">
    <property type="entry name" value="RING/U-box"/>
    <property type="match status" value="1"/>
</dbReference>
<sequence length="163" mass="17630">MSTINYKPANGNSGNDIMSFSSEPRNPIILILLVFVFIVTSLATLLYLHYHRNSNITTLAVPVAVPAIALGLNADAVDCIPIFLHESIVVGSTGKYEKEECTICLGLFEDGEKVKVLPVCLHVYHSGCVDKWLKNKSSCPLCRSSLDSISATSVADESAIVFV</sequence>
<evidence type="ECO:0000256" key="2">
    <source>
        <dbReference type="ARBA" id="ARBA00012483"/>
    </source>
</evidence>
<evidence type="ECO:0000256" key="8">
    <source>
        <dbReference type="PROSITE-ProRule" id="PRU00175"/>
    </source>
</evidence>
<comment type="catalytic activity">
    <reaction evidence="1">
        <text>S-ubiquitinyl-[E2 ubiquitin-conjugating enzyme]-L-cysteine + [acceptor protein]-L-lysine = [E2 ubiquitin-conjugating enzyme]-L-cysteine + N(6)-ubiquitinyl-[acceptor protein]-L-lysine.</text>
        <dbReference type="EC" id="2.3.2.27"/>
    </reaction>
</comment>
<keyword evidence="5" id="KW-0833">Ubl conjugation pathway</keyword>
<dbReference type="Pfam" id="PF13639">
    <property type="entry name" value="zf-RING_2"/>
    <property type="match status" value="1"/>
</dbReference>
<evidence type="ECO:0000256" key="6">
    <source>
        <dbReference type="ARBA" id="ARBA00022833"/>
    </source>
</evidence>
<feature type="domain" description="RING-type" evidence="10">
    <location>
        <begin position="101"/>
        <end position="143"/>
    </location>
</feature>
<dbReference type="InterPro" id="IPR001841">
    <property type="entry name" value="Znf_RING"/>
</dbReference>
<evidence type="ECO:0000259" key="10">
    <source>
        <dbReference type="PROSITE" id="PS50089"/>
    </source>
</evidence>
<evidence type="ECO:0000256" key="7">
    <source>
        <dbReference type="ARBA" id="ARBA00024209"/>
    </source>
</evidence>
<comment type="similarity">
    <text evidence="7">Belongs to the RING-type zinc finger family. ATL subfamily.</text>
</comment>
<dbReference type="InterPro" id="IPR053238">
    <property type="entry name" value="RING-H2_zinc_finger"/>
</dbReference>
<dbReference type="GO" id="GO:0008270">
    <property type="term" value="F:zinc ion binding"/>
    <property type="evidence" value="ECO:0007669"/>
    <property type="project" value="UniProtKB-KW"/>
</dbReference>
<evidence type="ECO:0000256" key="1">
    <source>
        <dbReference type="ARBA" id="ARBA00000900"/>
    </source>
</evidence>
<comment type="caution">
    <text evidence="11">The sequence shown here is derived from an EMBL/GenBank/DDBJ whole genome shotgun (WGS) entry which is preliminary data.</text>
</comment>
<evidence type="ECO:0000256" key="3">
    <source>
        <dbReference type="ARBA" id="ARBA00022723"/>
    </source>
</evidence>
<dbReference type="EC" id="2.3.2.27" evidence="2"/>